<protein>
    <submittedName>
        <fullName evidence="4">NAD(P)-binding protein</fullName>
    </submittedName>
</protein>
<dbReference type="OrthoDB" id="191139at2759"/>
<dbReference type="SUPFAM" id="SSF51735">
    <property type="entry name" value="NAD(P)-binding Rossmann-fold domains"/>
    <property type="match status" value="1"/>
</dbReference>
<accession>A0A6J3MFQ0</accession>
<dbReference type="GeneID" id="54362162"/>
<dbReference type="PRINTS" id="PR00081">
    <property type="entry name" value="GDHRDH"/>
</dbReference>
<dbReference type="PANTHER" id="PTHR24320">
    <property type="entry name" value="RETINOL DEHYDROGENASE"/>
    <property type="match status" value="1"/>
</dbReference>
<keyword evidence="3" id="KW-1185">Reference proteome</keyword>
<dbReference type="RefSeq" id="XP_033462743.1">
    <property type="nucleotide sequence ID" value="XM_033604362.1"/>
</dbReference>
<dbReference type="Pfam" id="PF00106">
    <property type="entry name" value="adh_short"/>
    <property type="match status" value="1"/>
</dbReference>
<dbReference type="GO" id="GO:0016491">
    <property type="term" value="F:oxidoreductase activity"/>
    <property type="evidence" value="ECO:0007669"/>
    <property type="project" value="UniProtKB-KW"/>
</dbReference>
<gene>
    <name evidence="4" type="ORF">K489DRAFT_378238</name>
</gene>
<reference evidence="4" key="3">
    <citation type="submission" date="2025-08" db="UniProtKB">
        <authorList>
            <consortium name="RefSeq"/>
        </authorList>
    </citation>
    <scope>IDENTIFICATION</scope>
    <source>
        <strain evidence="4">CBS 342.82</strain>
    </source>
</reference>
<evidence type="ECO:0000313" key="4">
    <source>
        <dbReference type="RefSeq" id="XP_033462743.1"/>
    </source>
</evidence>
<reference evidence="4" key="2">
    <citation type="submission" date="2020-04" db="EMBL/GenBank/DDBJ databases">
        <authorList>
            <consortium name="NCBI Genome Project"/>
        </authorList>
    </citation>
    <scope>NUCLEOTIDE SEQUENCE</scope>
    <source>
        <strain evidence="4">CBS 342.82</strain>
    </source>
</reference>
<name>A0A6J3MFQ0_9PEZI</name>
<evidence type="ECO:0000256" key="1">
    <source>
        <dbReference type="ARBA" id="ARBA00006484"/>
    </source>
</evidence>
<comment type="similarity">
    <text evidence="1">Belongs to the short-chain dehydrogenases/reductases (SDR) family.</text>
</comment>
<dbReference type="PANTHER" id="PTHR24320:SF272">
    <property type="entry name" value="NAD(P)-BINDING ROSSMANN-FOLD SUPERFAMILY PROTEIN"/>
    <property type="match status" value="1"/>
</dbReference>
<dbReference type="Proteomes" id="UP000504637">
    <property type="component" value="Unplaced"/>
</dbReference>
<dbReference type="AlphaFoldDB" id="A0A6J3MFQ0"/>
<keyword evidence="2" id="KW-0560">Oxidoreductase</keyword>
<dbReference type="InterPro" id="IPR002347">
    <property type="entry name" value="SDR_fam"/>
</dbReference>
<organism evidence="4">
    <name type="scientific">Dissoconium aciculare CBS 342.82</name>
    <dbReference type="NCBI Taxonomy" id="1314786"/>
    <lineage>
        <taxon>Eukaryota</taxon>
        <taxon>Fungi</taxon>
        <taxon>Dikarya</taxon>
        <taxon>Ascomycota</taxon>
        <taxon>Pezizomycotina</taxon>
        <taxon>Dothideomycetes</taxon>
        <taxon>Dothideomycetidae</taxon>
        <taxon>Mycosphaerellales</taxon>
        <taxon>Dissoconiaceae</taxon>
        <taxon>Dissoconium</taxon>
    </lineage>
</organism>
<evidence type="ECO:0000313" key="3">
    <source>
        <dbReference type="Proteomes" id="UP000504637"/>
    </source>
</evidence>
<proteinExistence type="inferred from homology"/>
<evidence type="ECO:0000256" key="2">
    <source>
        <dbReference type="ARBA" id="ARBA00023002"/>
    </source>
</evidence>
<dbReference type="InterPro" id="IPR036291">
    <property type="entry name" value="NAD(P)-bd_dom_sf"/>
</dbReference>
<sequence>MAIAPTTPYQPYAALHKTIKGPGDARPTAEQVILDRFPPPTTSTGLKGRVILITGASSGIGVETARALYSAGATLYLGARDLKKLQAVIDDIVSSHKKSDNDASGTYTPPVPEKLELHLDSLPQIRSAAAEFLQRSNSTLHVLINNAGVMACPLTRTKDGLEQQIGTNHFGHFQLYTLLEGALLSGAESSGQLSRVVNLSSMGHRMGSVRLPDWNFTANSTKASDGKETNSDYHKWASYGQSKTANIWMASAIHRRHGTGGKPLLTGFSVHPGGIKTELGRHLDDVEDAALLKDSGYLDELKSIPQGAATSVWAAVAEHFDDPRNGGRYLEDVGESGAAPPGAEGMTPGYAAWAYDEAGAEELWRISVETVKEK</sequence>
<reference evidence="4" key="1">
    <citation type="submission" date="2020-01" db="EMBL/GenBank/DDBJ databases">
        <authorList>
            <consortium name="DOE Joint Genome Institute"/>
            <person name="Haridas S."/>
            <person name="Albert R."/>
            <person name="Binder M."/>
            <person name="Bloem J."/>
            <person name="Labutti K."/>
            <person name="Salamov A."/>
            <person name="Andreopoulos B."/>
            <person name="Baker S.E."/>
            <person name="Barry K."/>
            <person name="Bills G."/>
            <person name="Bluhm B.H."/>
            <person name="Cannon C."/>
            <person name="Castanera R."/>
            <person name="Culley D.E."/>
            <person name="Daum C."/>
            <person name="Ezra D."/>
            <person name="Gonzalez J.B."/>
            <person name="Henrissat B."/>
            <person name="Kuo A."/>
            <person name="Liang C."/>
            <person name="Lipzen A."/>
            <person name="Lutzoni F."/>
            <person name="Magnuson J."/>
            <person name="Mondo S."/>
            <person name="Nolan M."/>
            <person name="Ohm R."/>
            <person name="Pangilinan J."/>
            <person name="Park H.-J."/>
            <person name="Ramirez L."/>
            <person name="Alfaro M."/>
            <person name="Sun H."/>
            <person name="Tritt A."/>
            <person name="Yoshinaga Y."/>
            <person name="Zwiers L.-H."/>
            <person name="Turgeon B.G."/>
            <person name="Goodwin S.B."/>
            <person name="Spatafora J.W."/>
            <person name="Crous P.W."/>
            <person name="Grigoriev I.V."/>
        </authorList>
    </citation>
    <scope>NUCLEOTIDE SEQUENCE</scope>
    <source>
        <strain evidence="4">CBS 342.82</strain>
    </source>
</reference>
<dbReference type="Gene3D" id="3.40.50.720">
    <property type="entry name" value="NAD(P)-binding Rossmann-like Domain"/>
    <property type="match status" value="1"/>
</dbReference>